<feature type="compositionally biased region" description="Low complexity" evidence="4">
    <location>
        <begin position="24"/>
        <end position="34"/>
    </location>
</feature>
<dbReference type="Gene3D" id="3.30.60.90">
    <property type="match status" value="1"/>
</dbReference>
<evidence type="ECO:0000256" key="2">
    <source>
        <dbReference type="ARBA" id="ARBA00022771"/>
    </source>
</evidence>
<sequence>MAQAQPKPPRHPAPAAGGGDDGGADAAAAAAAAAENERLVGDNQVAEEDRHKCSECLDFDLFRADLLRNTCAALLPCLPAALQTALLSQEEHLVVHNNVWCDLCQKVITGPRFKCAKCKQVSEYCELIFVFSDSDSIEFQTHI</sequence>
<reference evidence="5 6" key="1">
    <citation type="journal article" name="Sci. Rep.">
        <title>Genome-scale phylogenetic analyses confirm Olpidium as the closest living zoosporic fungus to the non-flagellated, terrestrial fungi.</title>
        <authorList>
            <person name="Chang Y."/>
            <person name="Rochon D."/>
            <person name="Sekimoto S."/>
            <person name="Wang Y."/>
            <person name="Chovatia M."/>
            <person name="Sandor L."/>
            <person name="Salamov A."/>
            <person name="Grigoriev I.V."/>
            <person name="Stajich J.E."/>
            <person name="Spatafora J.W."/>
        </authorList>
    </citation>
    <scope>NUCLEOTIDE SEQUENCE [LARGE SCALE GENOMIC DNA]</scope>
    <source>
        <strain evidence="5">S191</strain>
    </source>
</reference>
<gene>
    <name evidence="5" type="ORF">BJ554DRAFT_3763</name>
</gene>
<dbReference type="Proteomes" id="UP000673691">
    <property type="component" value="Unassembled WGS sequence"/>
</dbReference>
<keyword evidence="3" id="KW-0862">Zinc</keyword>
<evidence type="ECO:0000256" key="3">
    <source>
        <dbReference type="ARBA" id="ARBA00022833"/>
    </source>
</evidence>
<evidence type="ECO:0000256" key="1">
    <source>
        <dbReference type="ARBA" id="ARBA00022723"/>
    </source>
</evidence>
<accession>A0A8H8DFQ1</accession>
<keyword evidence="1" id="KW-0479">Metal-binding</keyword>
<feature type="region of interest" description="Disordered" evidence="4">
    <location>
        <begin position="1"/>
        <end position="35"/>
    </location>
</feature>
<comment type="caution">
    <text evidence="5">The sequence shown here is derived from an EMBL/GenBank/DDBJ whole genome shotgun (WGS) entry which is preliminary data.</text>
</comment>
<proteinExistence type="predicted"/>
<dbReference type="EMBL" id="JAEFCI010011661">
    <property type="protein sequence ID" value="KAG5456486.1"/>
    <property type="molecule type" value="Genomic_DNA"/>
</dbReference>
<dbReference type="OrthoDB" id="661148at2759"/>
<dbReference type="InterPro" id="IPR043145">
    <property type="entry name" value="Znf_ZZ_sf"/>
</dbReference>
<protein>
    <submittedName>
        <fullName evidence="5">Uncharacterized protein</fullName>
    </submittedName>
</protein>
<dbReference type="AlphaFoldDB" id="A0A8H8DFQ1"/>
<dbReference type="SUPFAM" id="SSF57850">
    <property type="entry name" value="RING/U-box"/>
    <property type="match status" value="1"/>
</dbReference>
<keyword evidence="6" id="KW-1185">Reference proteome</keyword>
<organism evidence="5 6">
    <name type="scientific">Olpidium bornovanus</name>
    <dbReference type="NCBI Taxonomy" id="278681"/>
    <lineage>
        <taxon>Eukaryota</taxon>
        <taxon>Fungi</taxon>
        <taxon>Fungi incertae sedis</taxon>
        <taxon>Olpidiomycota</taxon>
        <taxon>Olpidiomycotina</taxon>
        <taxon>Olpidiomycetes</taxon>
        <taxon>Olpidiales</taxon>
        <taxon>Olpidiaceae</taxon>
        <taxon>Olpidium</taxon>
    </lineage>
</organism>
<name>A0A8H8DFQ1_9FUNG</name>
<keyword evidence="2" id="KW-0863">Zinc-finger</keyword>
<evidence type="ECO:0000313" key="5">
    <source>
        <dbReference type="EMBL" id="KAG5456486.1"/>
    </source>
</evidence>
<dbReference type="GO" id="GO:0008270">
    <property type="term" value="F:zinc ion binding"/>
    <property type="evidence" value="ECO:0007669"/>
    <property type="project" value="UniProtKB-KW"/>
</dbReference>
<evidence type="ECO:0000313" key="6">
    <source>
        <dbReference type="Proteomes" id="UP000673691"/>
    </source>
</evidence>
<evidence type="ECO:0000256" key="4">
    <source>
        <dbReference type="SAM" id="MobiDB-lite"/>
    </source>
</evidence>